<sequence>MYGIVFYLNKAILKANYGENHHDAYEEIRDILRHYGFHWLSNSFYFSRSLNSIVQIYQAVKALKEIPWFVISLVSFHVFRMEDMSDFTEYLKNTKKRTEMDEEEFETDIEEGKKKNKRK</sequence>
<protein>
    <submittedName>
        <fullName evidence="3">Virulence protein</fullName>
    </submittedName>
    <submittedName>
        <fullName evidence="2">Virulence-associated protein D</fullName>
    </submittedName>
    <submittedName>
        <fullName evidence="4">Virulence-associated protein VapD</fullName>
    </submittedName>
</protein>
<dbReference type="RefSeq" id="WP_036440278.1">
    <property type="nucleotide sequence ID" value="NZ_CP008748.1"/>
</dbReference>
<evidence type="ECO:0000313" key="6">
    <source>
        <dbReference type="Proteomes" id="UP000264882"/>
    </source>
</evidence>
<proteinExistence type="predicted"/>
<evidence type="ECO:0000313" key="7">
    <source>
        <dbReference type="Proteomes" id="UP000294882"/>
    </source>
</evidence>
<dbReference type="Proteomes" id="UP001059349">
    <property type="component" value="Chromosome"/>
</dbReference>
<dbReference type="OrthoDB" id="398190at2"/>
<dbReference type="EMBL" id="JASBCP010000001">
    <property type="protein sequence ID" value="MDI3047883.1"/>
    <property type="molecule type" value="Genomic_DNA"/>
</dbReference>
<evidence type="ECO:0000313" key="4">
    <source>
        <dbReference type="EMBL" id="TDU96671.1"/>
    </source>
</evidence>
<dbReference type="EMBL" id="SOCH01000005">
    <property type="protein sequence ID" value="TDU96671.1"/>
    <property type="molecule type" value="Genomic_DNA"/>
</dbReference>
<reference evidence="3" key="4">
    <citation type="submission" date="2023-04" db="EMBL/GenBank/DDBJ databases">
        <title>Genomes of recent Mycoplasma hyosynoviae isolates 2023.</title>
        <authorList>
            <person name="Spergser J."/>
        </authorList>
    </citation>
    <scope>NUCLEOTIDE SEQUENCE</scope>
    <source>
        <strain evidence="3">SN1J23N</strain>
    </source>
</reference>
<dbReference type="Proteomes" id="UP001233782">
    <property type="component" value="Unassembled WGS sequence"/>
</dbReference>
<evidence type="ECO:0000313" key="5">
    <source>
        <dbReference type="EMBL" id="UTO26071.1"/>
    </source>
</evidence>
<reference evidence="2 6" key="1">
    <citation type="submission" date="2014-06" db="EMBL/GenBank/DDBJ databases">
        <title>The Whole Genome Sequence of Mycoplasma hyosynoviae strain ATCC 27095.</title>
        <authorList>
            <person name="Calcutt M.J."/>
            <person name="Foecking M.F."/>
        </authorList>
    </citation>
    <scope>NUCLEOTIDE SEQUENCE [LARGE SCALE GENOMIC DNA]</scope>
    <source>
        <strain evidence="2 6">M60</strain>
    </source>
</reference>
<dbReference type="AlphaFoldDB" id="A0A063YJI4"/>
<evidence type="ECO:0000256" key="1">
    <source>
        <dbReference type="SAM" id="MobiDB-lite"/>
    </source>
</evidence>
<evidence type="ECO:0000313" key="3">
    <source>
        <dbReference type="EMBL" id="MDI3047883.1"/>
    </source>
</evidence>
<accession>A0A063YJI4</accession>
<keyword evidence="6" id="KW-1185">Reference proteome</keyword>
<gene>
    <name evidence="4" type="ORF">JN03_0544</name>
    <name evidence="2" type="ORF">MHSN_00675</name>
    <name evidence="5" type="ORF">NMG93_00680</name>
    <name evidence="3" type="ORF">QJ129_01215</name>
</gene>
<feature type="compositionally biased region" description="Acidic residues" evidence="1">
    <location>
        <begin position="100"/>
        <end position="109"/>
    </location>
</feature>
<feature type="region of interest" description="Disordered" evidence="1">
    <location>
        <begin position="97"/>
        <end position="119"/>
    </location>
</feature>
<dbReference type="Proteomes" id="UP000264882">
    <property type="component" value="Chromosome"/>
</dbReference>
<dbReference type="EMBL" id="CP008748">
    <property type="protein sequence ID" value="ASI53733.1"/>
    <property type="molecule type" value="Genomic_DNA"/>
</dbReference>
<reference evidence="4 7" key="2">
    <citation type="submission" date="2019-03" db="EMBL/GenBank/DDBJ databases">
        <title>Genomic Encyclopedia of Archaeal and Bacterial Type Strains, Phase II (KMG-II): from individual species to whole genera.</title>
        <authorList>
            <person name="Goeker M."/>
        </authorList>
    </citation>
    <scope>NUCLEOTIDE SEQUENCE [LARGE SCALE GENOMIC DNA]</scope>
    <source>
        <strain evidence="4 7">ATCC 25591</strain>
    </source>
</reference>
<dbReference type="EMBL" id="CP101127">
    <property type="protein sequence ID" value="UTO26071.1"/>
    <property type="molecule type" value="Genomic_DNA"/>
</dbReference>
<name>A0A063YJI4_9BACT</name>
<evidence type="ECO:0000313" key="2">
    <source>
        <dbReference type="EMBL" id="ASI53733.1"/>
    </source>
</evidence>
<dbReference type="KEGG" id="mhyv:MHSN_00675"/>
<organism evidence="4 7">
    <name type="scientific">Metamycoplasma hyosynoviae</name>
    <dbReference type="NCBI Taxonomy" id="29559"/>
    <lineage>
        <taxon>Bacteria</taxon>
        <taxon>Bacillati</taxon>
        <taxon>Mycoplasmatota</taxon>
        <taxon>Mycoplasmoidales</taxon>
        <taxon>Metamycoplasmataceae</taxon>
        <taxon>Metamycoplasma</taxon>
    </lineage>
</organism>
<dbReference type="GeneID" id="75104983"/>
<dbReference type="Gene3D" id="3.30.70.240">
    <property type="match status" value="1"/>
</dbReference>
<dbReference type="Proteomes" id="UP000294882">
    <property type="component" value="Unassembled WGS sequence"/>
</dbReference>
<reference evidence="5" key="3">
    <citation type="submission" date="2022-07" db="EMBL/GenBank/DDBJ databases">
        <title>Complete genome of Mycoplasma hyosynoviae B1.</title>
        <authorList>
            <person name="Spergser J."/>
        </authorList>
    </citation>
    <scope>NUCLEOTIDE SEQUENCE</scope>
    <source>
        <strain evidence="5">B1</strain>
    </source>
</reference>